<reference evidence="6 7" key="1">
    <citation type="submission" date="2012-12" db="EMBL/GenBank/DDBJ databases">
        <title>Whole genome shotgun sequence of Gordonia hirsuta NBRC 16056.</title>
        <authorList>
            <person name="Isaki-Nakamura S."/>
            <person name="Hosoyama A."/>
            <person name="Tsuchikane K."/>
            <person name="Katsumata H."/>
            <person name="Baba S."/>
            <person name="Yamazaki S."/>
            <person name="Fujita N."/>
        </authorList>
    </citation>
    <scope>NUCLEOTIDE SEQUENCE [LARGE SCALE GENOMIC DNA]</scope>
    <source>
        <strain evidence="6 7">NBRC 16056</strain>
    </source>
</reference>
<dbReference type="AlphaFoldDB" id="L7LAJ3"/>
<evidence type="ECO:0000256" key="3">
    <source>
        <dbReference type="ARBA" id="ARBA00022777"/>
    </source>
</evidence>
<evidence type="ECO:0000256" key="2">
    <source>
        <dbReference type="ARBA" id="ARBA00022741"/>
    </source>
</evidence>
<evidence type="ECO:0000256" key="1">
    <source>
        <dbReference type="ARBA" id="ARBA00022679"/>
    </source>
</evidence>
<organism evidence="6 7">
    <name type="scientific">Gordonia hirsuta DSM 44140 = NBRC 16056</name>
    <dbReference type="NCBI Taxonomy" id="1121927"/>
    <lineage>
        <taxon>Bacteria</taxon>
        <taxon>Bacillati</taxon>
        <taxon>Actinomycetota</taxon>
        <taxon>Actinomycetes</taxon>
        <taxon>Mycobacteriales</taxon>
        <taxon>Gordoniaceae</taxon>
        <taxon>Gordonia</taxon>
    </lineage>
</organism>
<proteinExistence type="predicted"/>
<dbReference type="GO" id="GO:0016301">
    <property type="term" value="F:kinase activity"/>
    <property type="evidence" value="ECO:0007669"/>
    <property type="project" value="UniProtKB-KW"/>
</dbReference>
<dbReference type="NCBIfam" id="NF047743">
    <property type="entry name" value="CG0192_fam"/>
    <property type="match status" value="1"/>
</dbReference>
<protein>
    <recommendedName>
        <fullName evidence="5">Maltokinase N-terminal cap domain-containing protein</fullName>
    </recommendedName>
</protein>
<evidence type="ECO:0000313" key="7">
    <source>
        <dbReference type="Proteomes" id="UP000053405"/>
    </source>
</evidence>
<keyword evidence="7" id="KW-1185">Reference proteome</keyword>
<evidence type="ECO:0000256" key="4">
    <source>
        <dbReference type="ARBA" id="ARBA00022840"/>
    </source>
</evidence>
<accession>L7LAJ3</accession>
<dbReference type="Pfam" id="PF18085">
    <property type="entry name" value="Mak_N_cap"/>
    <property type="match status" value="1"/>
</dbReference>
<dbReference type="EMBL" id="BANT01000027">
    <property type="protein sequence ID" value="GAC57934.1"/>
    <property type="molecule type" value="Genomic_DNA"/>
</dbReference>
<dbReference type="STRING" id="1121927.GOHSU_27_00700"/>
<feature type="domain" description="Maltokinase N-terminal cap" evidence="5">
    <location>
        <begin position="29"/>
        <end position="93"/>
    </location>
</feature>
<dbReference type="Proteomes" id="UP000053405">
    <property type="component" value="Unassembled WGS sequence"/>
</dbReference>
<dbReference type="GO" id="GO:0005524">
    <property type="term" value="F:ATP binding"/>
    <property type="evidence" value="ECO:0007669"/>
    <property type="project" value="UniProtKB-KW"/>
</dbReference>
<evidence type="ECO:0000259" key="5">
    <source>
        <dbReference type="Pfam" id="PF18085"/>
    </source>
</evidence>
<dbReference type="OrthoDB" id="3787729at2"/>
<keyword evidence="1" id="KW-0808">Transferase</keyword>
<name>L7LAJ3_9ACTN</name>
<comment type="caution">
    <text evidence="6">The sequence shown here is derived from an EMBL/GenBank/DDBJ whole genome shotgun (WGS) entry which is preliminary data.</text>
</comment>
<gene>
    <name evidence="6" type="ORF">GOHSU_27_00700</name>
</gene>
<keyword evidence="2" id="KW-0547">Nucleotide-binding</keyword>
<sequence length="203" mass="21303">MSGVAVIYDAELSPTKEEIAARHAGIGALHGSYRLVDPDGVVGIEVLVGPDAQGRTAQFPVTYRPAEVDPAHTLTRMDHSVLGERWVTAALGDPVAVTQLLRTIVEGDDGARRSDGVPAVLELRGTGAEQDCPVTDVALAQVSADRVRGTAALGGQVRSFELVLPQIVRELSGDADETVLRLLGRAPGSPEHPQVLAELILPG</sequence>
<keyword evidence="4" id="KW-0067">ATP-binding</keyword>
<dbReference type="RefSeq" id="WP_005941047.1">
    <property type="nucleotide sequence ID" value="NZ_ATVK01000014.1"/>
</dbReference>
<dbReference type="InterPro" id="IPR040999">
    <property type="entry name" value="Mak_N_cap"/>
</dbReference>
<dbReference type="eggNOG" id="COG3281">
    <property type="taxonomic scope" value="Bacteria"/>
</dbReference>
<evidence type="ECO:0000313" key="6">
    <source>
        <dbReference type="EMBL" id="GAC57934.1"/>
    </source>
</evidence>
<keyword evidence="3" id="KW-0418">Kinase</keyword>